<protein>
    <submittedName>
        <fullName evidence="1">Uncharacterized protein</fullName>
    </submittedName>
</protein>
<reference evidence="1 2" key="1">
    <citation type="submission" date="2018-08" db="EMBL/GenBank/DDBJ databases">
        <authorList>
            <person name="Lorentzen P. G. S. M."/>
        </authorList>
    </citation>
    <scope>NUCLEOTIDE SEQUENCE [LARGE SCALE GENOMIC DNA]</scope>
    <source>
        <strain evidence="1 2">CRBO_1381</strain>
    </source>
</reference>
<dbReference type="EMBL" id="LR031358">
    <property type="protein sequence ID" value="VDB97055.1"/>
    <property type="molecule type" value="Genomic_DNA"/>
</dbReference>
<dbReference type="Proteomes" id="UP000294726">
    <property type="component" value="Chromosome"/>
</dbReference>
<evidence type="ECO:0000313" key="2">
    <source>
        <dbReference type="Proteomes" id="UP000294726"/>
    </source>
</evidence>
<name>A0AAQ2ZDQ5_OENOE</name>
<accession>A0AAQ2ZDQ5</accession>
<sequence length="48" mass="5570">MYGDLPVKFLLDIVTPLKYFKQLFILRAFQLKIKVGINLSYNLINGIP</sequence>
<dbReference type="AlphaFoldDB" id="A0AAQ2ZDQ5"/>
<organism evidence="1 2">
    <name type="scientific">Oenococcus oeni</name>
    <name type="common">Leuconostoc oenos</name>
    <dbReference type="NCBI Taxonomy" id="1247"/>
    <lineage>
        <taxon>Bacteria</taxon>
        <taxon>Bacillati</taxon>
        <taxon>Bacillota</taxon>
        <taxon>Bacilli</taxon>
        <taxon>Lactobacillales</taxon>
        <taxon>Lactobacillaceae</taxon>
        <taxon>Oenococcus</taxon>
    </lineage>
</organism>
<gene>
    <name evidence="1" type="ORF">OENI_0113</name>
</gene>
<proteinExistence type="predicted"/>
<evidence type="ECO:0000313" key="1">
    <source>
        <dbReference type="EMBL" id="VDB97055.1"/>
    </source>
</evidence>